<dbReference type="AlphaFoldDB" id="A0A235EK98"/>
<proteinExistence type="predicted"/>
<dbReference type="EMBL" id="NOIG01000010">
    <property type="protein sequence ID" value="OYD49183.1"/>
    <property type="molecule type" value="Genomic_DNA"/>
</dbReference>
<accession>A0A235EK98</accession>
<evidence type="ECO:0000313" key="1">
    <source>
        <dbReference type="EMBL" id="OYD49183.1"/>
    </source>
</evidence>
<comment type="caution">
    <text evidence="1">The sequence shown here is derived from an EMBL/GenBank/DDBJ whole genome shotgun (WGS) entry which is preliminary data.</text>
</comment>
<sequence length="83" mass="9049">MSAKKLSRAFAQGEIKKLRRMKQPLVLKLEPSGPPRNPVAAALAQRSLSSAAGKHIRARGAQRRADTVALRKATLNARFTESD</sequence>
<protein>
    <submittedName>
        <fullName evidence="1">Uncharacterized protein</fullName>
    </submittedName>
</protein>
<evidence type="ECO:0000313" key="2">
    <source>
        <dbReference type="Proteomes" id="UP000215441"/>
    </source>
</evidence>
<gene>
    <name evidence="1" type="ORF">CBY09_16115</name>
</gene>
<organism evidence="1 2">
    <name type="scientific">Acidovorax kalamii</name>
    <dbReference type="NCBI Taxonomy" id="2004485"/>
    <lineage>
        <taxon>Bacteria</taxon>
        <taxon>Pseudomonadati</taxon>
        <taxon>Pseudomonadota</taxon>
        <taxon>Betaproteobacteria</taxon>
        <taxon>Burkholderiales</taxon>
        <taxon>Comamonadaceae</taxon>
        <taxon>Acidovorax</taxon>
    </lineage>
</organism>
<dbReference type="Proteomes" id="UP000215441">
    <property type="component" value="Unassembled WGS sequence"/>
</dbReference>
<reference evidence="1 2" key="1">
    <citation type="submission" date="2017-07" db="EMBL/GenBank/DDBJ databases">
        <title>Acidovorax KNDSW TSA 6 genome sequence and assembly.</title>
        <authorList>
            <person name="Mayilraj S."/>
        </authorList>
    </citation>
    <scope>NUCLEOTIDE SEQUENCE [LARGE SCALE GENOMIC DNA]</scope>
    <source>
        <strain evidence="1 2">KNDSW-TSA6</strain>
    </source>
</reference>
<keyword evidence="2" id="KW-1185">Reference proteome</keyword>
<dbReference type="OrthoDB" id="8796207at2"/>
<dbReference type="RefSeq" id="WP_094290600.1">
    <property type="nucleotide sequence ID" value="NZ_JAMXHW010000012.1"/>
</dbReference>
<name>A0A235EK98_9BURK</name>